<reference evidence="1" key="1">
    <citation type="submission" date="2022-11" db="EMBL/GenBank/DDBJ databases">
        <authorList>
            <person name="Petersen C."/>
        </authorList>
    </citation>
    <scope>NUCLEOTIDE SEQUENCE</scope>
    <source>
        <strain evidence="1">IBT 23319</strain>
    </source>
</reference>
<sequence>MRSHRRHSLEGRFHTLAEVVESILGQGTNLGGVNDQLILRGLSGLNTIERRNIGRNRNTRNGRIDKEGEGGVRLVNLDIRVGNTEVRLFARLLDLREIENGWLVLRRGLSQVDRGGGGFAGESLDIESRALRNIKDSEDGGITKVHVDTGVPATVVHRHRSIHTLVGNHHHVGLGGSAASETLGGEGHWSPWAQ</sequence>
<evidence type="ECO:0000313" key="2">
    <source>
        <dbReference type="Proteomes" id="UP001147733"/>
    </source>
</evidence>
<proteinExistence type="predicted"/>
<gene>
    <name evidence="1" type="ORF">N7469_003111</name>
</gene>
<accession>A0A9W9PBP3</accession>
<dbReference type="AlphaFoldDB" id="A0A9W9PBP3"/>
<protein>
    <submittedName>
        <fullName evidence="1">Uncharacterized protein</fullName>
    </submittedName>
</protein>
<dbReference type="RefSeq" id="XP_056504525.1">
    <property type="nucleotide sequence ID" value="XM_056642031.1"/>
</dbReference>
<reference evidence="1" key="2">
    <citation type="journal article" date="2023" name="IMA Fungus">
        <title>Comparative genomic study of the Penicillium genus elucidates a diverse pangenome and 15 lateral gene transfer events.</title>
        <authorList>
            <person name="Petersen C."/>
            <person name="Sorensen T."/>
            <person name="Nielsen M.R."/>
            <person name="Sondergaard T.E."/>
            <person name="Sorensen J.L."/>
            <person name="Fitzpatrick D.A."/>
            <person name="Frisvad J.C."/>
            <person name="Nielsen K.L."/>
        </authorList>
    </citation>
    <scope>NUCLEOTIDE SEQUENCE</scope>
    <source>
        <strain evidence="1">IBT 23319</strain>
    </source>
</reference>
<dbReference type="GeneID" id="81381198"/>
<name>A0A9W9PBP3_PENCI</name>
<keyword evidence="2" id="KW-1185">Reference proteome</keyword>
<organism evidence="1 2">
    <name type="scientific">Penicillium citrinum</name>
    <dbReference type="NCBI Taxonomy" id="5077"/>
    <lineage>
        <taxon>Eukaryota</taxon>
        <taxon>Fungi</taxon>
        <taxon>Dikarya</taxon>
        <taxon>Ascomycota</taxon>
        <taxon>Pezizomycotina</taxon>
        <taxon>Eurotiomycetes</taxon>
        <taxon>Eurotiomycetidae</taxon>
        <taxon>Eurotiales</taxon>
        <taxon>Aspergillaceae</taxon>
        <taxon>Penicillium</taxon>
    </lineage>
</organism>
<dbReference type="EMBL" id="JAPQKT010000002">
    <property type="protein sequence ID" value="KAJ5241520.1"/>
    <property type="molecule type" value="Genomic_DNA"/>
</dbReference>
<comment type="caution">
    <text evidence="1">The sequence shown here is derived from an EMBL/GenBank/DDBJ whole genome shotgun (WGS) entry which is preliminary data.</text>
</comment>
<dbReference type="Proteomes" id="UP001147733">
    <property type="component" value="Unassembled WGS sequence"/>
</dbReference>
<evidence type="ECO:0000313" key="1">
    <source>
        <dbReference type="EMBL" id="KAJ5241520.1"/>
    </source>
</evidence>